<evidence type="ECO:0000256" key="15">
    <source>
        <dbReference type="PIRSR" id="PIRSR001400-3"/>
    </source>
</evidence>
<dbReference type="SFLD" id="SFLDG00178">
    <property type="entry name" value="enolase"/>
    <property type="match status" value="1"/>
</dbReference>
<keyword evidence="10 12" id="KW-0456">Lyase</keyword>
<dbReference type="NCBIfam" id="TIGR01060">
    <property type="entry name" value="eno"/>
    <property type="match status" value="1"/>
</dbReference>
<evidence type="ECO:0000256" key="14">
    <source>
        <dbReference type="PIRSR" id="PIRSR001400-2"/>
    </source>
</evidence>
<dbReference type="SMART" id="SM01192">
    <property type="entry name" value="Enolase_C"/>
    <property type="match status" value="1"/>
</dbReference>
<feature type="binding site" evidence="14">
    <location>
        <position position="170"/>
    </location>
    <ligand>
        <name>substrate</name>
    </ligand>
</feature>
<dbReference type="SUPFAM" id="SSF51604">
    <property type="entry name" value="Enolase C-terminal domain-like"/>
    <property type="match status" value="1"/>
</dbReference>
<dbReference type="GO" id="GO:0006096">
    <property type="term" value="P:glycolytic process"/>
    <property type="evidence" value="ECO:0007669"/>
    <property type="project" value="UniProtKB-UniRule"/>
</dbReference>
<dbReference type="EMBL" id="NMTQ01000022">
    <property type="protein sequence ID" value="PDX58810.1"/>
    <property type="molecule type" value="Genomic_DNA"/>
</dbReference>
<dbReference type="PIRSF" id="PIRSF001400">
    <property type="entry name" value="Enolase"/>
    <property type="match status" value="1"/>
</dbReference>
<keyword evidence="9 12" id="KW-0324">Glycolysis</keyword>
<dbReference type="PANTHER" id="PTHR11902">
    <property type="entry name" value="ENOLASE"/>
    <property type="match status" value="1"/>
</dbReference>
<feature type="active site" description="Proton acceptor" evidence="12 13">
    <location>
        <position position="346"/>
    </location>
</feature>
<comment type="subcellular location">
    <subcellularLocation>
        <location evidence="12">Cytoplasm</location>
    </subcellularLocation>
    <subcellularLocation>
        <location evidence="12">Secreted</location>
    </subcellularLocation>
    <subcellularLocation>
        <location evidence="12">Cell surface</location>
    </subcellularLocation>
    <text evidence="12">Fractions of enolase are present in both the cytoplasm and on the cell surface.</text>
</comment>
<gene>
    <name evidence="12" type="primary">eno</name>
    <name evidence="18" type="ORF">CGS46_06825</name>
</gene>
<evidence type="ECO:0000256" key="3">
    <source>
        <dbReference type="ARBA" id="ARBA00012058"/>
    </source>
</evidence>
<evidence type="ECO:0000256" key="12">
    <source>
        <dbReference type="HAMAP-Rule" id="MF_00318"/>
    </source>
</evidence>
<feature type="binding site" evidence="12">
    <location>
        <position position="376"/>
    </location>
    <ligand>
        <name>(2R)-2-phosphoglycerate</name>
        <dbReference type="ChEBI" id="CHEBI:58289"/>
    </ligand>
</feature>
<dbReference type="GO" id="GO:0009986">
    <property type="term" value="C:cell surface"/>
    <property type="evidence" value="ECO:0007669"/>
    <property type="project" value="UniProtKB-SubCell"/>
</dbReference>
<evidence type="ECO:0000256" key="6">
    <source>
        <dbReference type="ARBA" id="ARBA00022525"/>
    </source>
</evidence>
<dbReference type="SFLD" id="SFLDF00002">
    <property type="entry name" value="enolase"/>
    <property type="match status" value="1"/>
</dbReference>
<dbReference type="PROSITE" id="PS00164">
    <property type="entry name" value="ENOLASE"/>
    <property type="match status" value="1"/>
</dbReference>
<dbReference type="InterPro" id="IPR020810">
    <property type="entry name" value="Enolase_C"/>
</dbReference>
<dbReference type="InterPro" id="IPR036849">
    <property type="entry name" value="Enolase-like_C_sf"/>
</dbReference>
<accession>A0A2A6ZBQ7</accession>
<comment type="function">
    <text evidence="12">Catalyzes the reversible conversion of 2-phosphoglycerate (2-PG) into phosphoenolpyruvate (PEP). It is essential for the degradation of carbohydrates via glycolysis.</text>
</comment>
<feature type="domain" description="Enolase C-terminal TIM barrel" evidence="16">
    <location>
        <begin position="145"/>
        <end position="434"/>
    </location>
</feature>
<evidence type="ECO:0000256" key="9">
    <source>
        <dbReference type="ARBA" id="ARBA00023152"/>
    </source>
</evidence>
<reference evidence="18 19" key="1">
    <citation type="journal article" date="2017" name="Front. Microbiol.">
        <title>New Insights into the Diversity of the Genus Faecalibacterium.</title>
        <authorList>
            <person name="Benevides L."/>
            <person name="Burman S."/>
            <person name="Martin R."/>
            <person name="Robert V."/>
            <person name="Thomas M."/>
            <person name="Miquel S."/>
            <person name="Chain F."/>
            <person name="Sokol H."/>
            <person name="Bermudez-Humaran L.G."/>
            <person name="Morrison M."/>
            <person name="Langella P."/>
            <person name="Azevedo V.A."/>
            <person name="Chatel J.M."/>
            <person name="Soares S."/>
        </authorList>
    </citation>
    <scope>NUCLEOTIDE SEQUENCE [LARGE SCALE GENOMIC DNA]</scope>
    <source>
        <strain evidence="19">CNCM I-4540</strain>
    </source>
</reference>
<evidence type="ECO:0000259" key="16">
    <source>
        <dbReference type="SMART" id="SM01192"/>
    </source>
</evidence>
<evidence type="ECO:0000256" key="13">
    <source>
        <dbReference type="PIRSR" id="PIRSR001400-1"/>
    </source>
</evidence>
<dbReference type="InterPro" id="IPR000941">
    <property type="entry name" value="Enolase"/>
</dbReference>
<dbReference type="Pfam" id="PF00113">
    <property type="entry name" value="Enolase_C"/>
    <property type="match status" value="1"/>
</dbReference>
<keyword evidence="19" id="KW-1185">Reference proteome</keyword>
<protein>
    <recommendedName>
        <fullName evidence="4 12">Enolase</fullName>
        <ecNumber evidence="3 12">4.2.1.11</ecNumber>
    </recommendedName>
    <alternativeName>
        <fullName evidence="12">2-phospho-D-glycerate hydro-lyase</fullName>
    </alternativeName>
    <alternativeName>
        <fullName evidence="12">2-phosphoglycerate dehydratase</fullName>
    </alternativeName>
</protein>
<evidence type="ECO:0000256" key="5">
    <source>
        <dbReference type="ARBA" id="ARBA00022490"/>
    </source>
</evidence>
<evidence type="ECO:0000259" key="17">
    <source>
        <dbReference type="SMART" id="SM01193"/>
    </source>
</evidence>
<keyword evidence="5 12" id="KW-0963">Cytoplasm</keyword>
<dbReference type="GO" id="GO:0000287">
    <property type="term" value="F:magnesium ion binding"/>
    <property type="evidence" value="ECO:0007669"/>
    <property type="project" value="UniProtKB-UniRule"/>
</dbReference>
<feature type="binding site" evidence="14">
    <location>
        <position position="321"/>
    </location>
    <ligand>
        <name>substrate</name>
    </ligand>
</feature>
<feature type="binding site" evidence="14">
    <location>
        <position position="294"/>
    </location>
    <ligand>
        <name>substrate</name>
    </ligand>
</feature>
<evidence type="ECO:0000256" key="1">
    <source>
        <dbReference type="ARBA" id="ARBA00005031"/>
    </source>
</evidence>
<dbReference type="SFLD" id="SFLDS00001">
    <property type="entry name" value="Enolase"/>
    <property type="match status" value="1"/>
</dbReference>
<sequence length="436" mass="46137">MNDLEIKSVIGREILDSRGNPTVEAEITLADGTVARGCAPSGASTGEFEALELRDGDKGRYLGKGVTKAVENINTVIADAVVGMDASDIYAIDAAMIKADGTADGTKDKSNLGANAILAVSIAACRAAAASLDMPLYRFLGGVNGNRLPVPMMNILNGGAHATNTVDTQEFMIMPVGAPSFKEALRWCAEVFHALASILKAKGLATSVGDEGGFAPNLSSDEETIETILAAIEKAGYVPGKDFMLAMDAASSEWKSPKGKGFYKLPKAGTEFTSSELIAHWKSLVEKYPIISIEDGLDEEDWEGWQEMTRELGGKVQLVGDDLFVTNTERLAKGIGLGAGNAILIKLNQIGSVSETLEAIKMAHKAGYTAISSHRSGETEDTTIADLAVALNTCQIKTGAPSRTERVAKYNQLLRIEEQLGGSAVYPGMAAFNVKR</sequence>
<organism evidence="18 19">
    <name type="scientific">Faecalibacterium langellae</name>
    <dbReference type="NCBI Taxonomy" id="3435293"/>
    <lineage>
        <taxon>Bacteria</taxon>
        <taxon>Bacillati</taxon>
        <taxon>Bacillota</taxon>
        <taxon>Clostridia</taxon>
        <taxon>Eubacteriales</taxon>
        <taxon>Oscillospiraceae</taxon>
        <taxon>Faecalibacterium</taxon>
    </lineage>
</organism>
<comment type="cofactor">
    <cofactor evidence="12">
        <name>Mg(2+)</name>
        <dbReference type="ChEBI" id="CHEBI:18420"/>
    </cofactor>
    <text evidence="12">Binds a second Mg(2+) ion via substrate during catalysis.</text>
</comment>
<feature type="active site" description="Proton donor" evidence="12 13">
    <location>
        <position position="211"/>
    </location>
</feature>
<evidence type="ECO:0000313" key="19">
    <source>
        <dbReference type="Proteomes" id="UP000220752"/>
    </source>
</evidence>
<feature type="binding site" evidence="12 15">
    <location>
        <position position="321"/>
    </location>
    <ligand>
        <name>Mg(2+)</name>
        <dbReference type="ChEBI" id="CHEBI:18420"/>
    </ligand>
</feature>
<dbReference type="GO" id="GO:0004634">
    <property type="term" value="F:phosphopyruvate hydratase activity"/>
    <property type="evidence" value="ECO:0007669"/>
    <property type="project" value="UniProtKB-UniRule"/>
</dbReference>
<evidence type="ECO:0000256" key="8">
    <source>
        <dbReference type="ARBA" id="ARBA00022842"/>
    </source>
</evidence>
<dbReference type="InterPro" id="IPR020809">
    <property type="entry name" value="Enolase_CS"/>
</dbReference>
<dbReference type="Pfam" id="PF03952">
    <property type="entry name" value="Enolase_N"/>
    <property type="match status" value="1"/>
</dbReference>
<dbReference type="PANTHER" id="PTHR11902:SF1">
    <property type="entry name" value="ENOLASE"/>
    <property type="match status" value="1"/>
</dbReference>
<feature type="domain" description="Enolase N-terminal" evidence="17">
    <location>
        <begin position="6"/>
        <end position="140"/>
    </location>
</feature>
<comment type="similarity">
    <text evidence="2 12">Belongs to the enolase family.</text>
</comment>
<evidence type="ECO:0000256" key="10">
    <source>
        <dbReference type="ARBA" id="ARBA00023239"/>
    </source>
</evidence>
<dbReference type="HAMAP" id="MF_00318">
    <property type="entry name" value="Enolase"/>
    <property type="match status" value="1"/>
</dbReference>
<dbReference type="Gene3D" id="3.30.390.10">
    <property type="entry name" value="Enolase-like, N-terminal domain"/>
    <property type="match status" value="1"/>
</dbReference>
<feature type="binding site" evidence="12">
    <location>
        <position position="169"/>
    </location>
    <ligand>
        <name>(2R)-2-phosphoglycerate</name>
        <dbReference type="ChEBI" id="CHEBI:58289"/>
    </ligand>
</feature>
<evidence type="ECO:0000256" key="2">
    <source>
        <dbReference type="ARBA" id="ARBA00009604"/>
    </source>
</evidence>
<dbReference type="UniPathway" id="UPA00109">
    <property type="reaction ID" value="UER00187"/>
</dbReference>
<feature type="binding site" evidence="12">
    <location>
        <position position="346"/>
    </location>
    <ligand>
        <name>(2R)-2-phosphoglycerate</name>
        <dbReference type="ChEBI" id="CHEBI:58289"/>
    </ligand>
</feature>
<dbReference type="InterPro" id="IPR029017">
    <property type="entry name" value="Enolase-like_N"/>
</dbReference>
<evidence type="ECO:0000256" key="4">
    <source>
        <dbReference type="ARBA" id="ARBA00017068"/>
    </source>
</evidence>
<evidence type="ECO:0000256" key="11">
    <source>
        <dbReference type="ARBA" id="ARBA00048951"/>
    </source>
</evidence>
<comment type="cofactor">
    <cofactor evidence="15">
        <name>Mg(2+)</name>
        <dbReference type="ChEBI" id="CHEBI:18420"/>
    </cofactor>
    <text evidence="15">Mg(2+) is required for catalysis and for stabilizing the dimer.</text>
</comment>
<dbReference type="Proteomes" id="UP000220752">
    <property type="component" value="Unassembled WGS sequence"/>
</dbReference>
<feature type="binding site" evidence="14">
    <location>
        <begin position="373"/>
        <end position="376"/>
    </location>
    <ligand>
        <name>substrate</name>
    </ligand>
</feature>
<keyword evidence="8 12" id="KW-0460">Magnesium</keyword>
<evidence type="ECO:0000313" key="18">
    <source>
        <dbReference type="EMBL" id="PDX58810.1"/>
    </source>
</evidence>
<feature type="binding site" evidence="12 15">
    <location>
        <position position="294"/>
    </location>
    <ligand>
        <name>Mg(2+)</name>
        <dbReference type="ChEBI" id="CHEBI:18420"/>
    </ligand>
</feature>
<keyword evidence="6 12" id="KW-0964">Secreted</keyword>
<feature type="binding site" evidence="12">
    <location>
        <position position="375"/>
    </location>
    <ligand>
        <name>(2R)-2-phosphoglycerate</name>
        <dbReference type="ChEBI" id="CHEBI:58289"/>
    </ligand>
</feature>
<dbReference type="SUPFAM" id="SSF54826">
    <property type="entry name" value="Enolase N-terminal domain-like"/>
    <property type="match status" value="1"/>
</dbReference>
<feature type="binding site" evidence="14">
    <location>
        <position position="161"/>
    </location>
    <ligand>
        <name>substrate</name>
    </ligand>
</feature>
<dbReference type="EC" id="4.2.1.11" evidence="3 12"/>
<dbReference type="CDD" id="cd03313">
    <property type="entry name" value="enolase"/>
    <property type="match status" value="1"/>
</dbReference>
<proteinExistence type="inferred from homology"/>
<dbReference type="GO" id="GO:0000015">
    <property type="term" value="C:phosphopyruvate hydratase complex"/>
    <property type="evidence" value="ECO:0007669"/>
    <property type="project" value="InterPro"/>
</dbReference>
<dbReference type="Gene3D" id="3.20.20.120">
    <property type="entry name" value="Enolase-like C-terminal domain"/>
    <property type="match status" value="1"/>
</dbReference>
<feature type="binding site" evidence="12">
    <location>
        <position position="397"/>
    </location>
    <ligand>
        <name>(2R)-2-phosphoglycerate</name>
        <dbReference type="ChEBI" id="CHEBI:58289"/>
    </ligand>
</feature>
<dbReference type="GO" id="GO:0005576">
    <property type="term" value="C:extracellular region"/>
    <property type="evidence" value="ECO:0007669"/>
    <property type="project" value="UniProtKB-SubCell"/>
</dbReference>
<comment type="pathway">
    <text evidence="1 12">Carbohydrate degradation; glycolysis; pyruvate from D-glyceraldehyde 3-phosphate: step 4/5.</text>
</comment>
<comment type="caution">
    <text evidence="18">The sequence shown here is derived from an EMBL/GenBank/DDBJ whole genome shotgun (WGS) entry which is preliminary data.</text>
</comment>
<dbReference type="AlphaFoldDB" id="A0A2A6ZBQ7"/>
<dbReference type="PRINTS" id="PR00148">
    <property type="entry name" value="ENOLASE"/>
</dbReference>
<name>A0A2A6ZBQ7_9FIRM</name>
<comment type="catalytic activity">
    <reaction evidence="11">
        <text>(2R)-2-phosphoglycerate = phosphoenolpyruvate + H2O</text>
        <dbReference type="Rhea" id="RHEA:10164"/>
        <dbReference type="ChEBI" id="CHEBI:15377"/>
        <dbReference type="ChEBI" id="CHEBI:58289"/>
        <dbReference type="ChEBI" id="CHEBI:58702"/>
        <dbReference type="EC" id="4.2.1.11"/>
    </reaction>
    <physiologicalReaction direction="left-to-right" evidence="11">
        <dbReference type="Rhea" id="RHEA:10165"/>
    </physiologicalReaction>
</comment>
<evidence type="ECO:0000256" key="7">
    <source>
        <dbReference type="ARBA" id="ARBA00022723"/>
    </source>
</evidence>
<dbReference type="InterPro" id="IPR020811">
    <property type="entry name" value="Enolase_N"/>
</dbReference>
<dbReference type="SMART" id="SM01193">
    <property type="entry name" value="Enolase_N"/>
    <property type="match status" value="1"/>
</dbReference>
<keyword evidence="7 12" id="KW-0479">Metal-binding</keyword>
<feature type="binding site" evidence="14">
    <location>
        <position position="397"/>
    </location>
    <ligand>
        <name>substrate</name>
    </ligand>
</feature>
<feature type="binding site" evidence="12 15">
    <location>
        <position position="248"/>
    </location>
    <ligand>
        <name>Mg(2+)</name>
        <dbReference type="ChEBI" id="CHEBI:18420"/>
    </ligand>
</feature>
<dbReference type="FunFam" id="3.20.20.120:FF:000001">
    <property type="entry name" value="Enolase"/>
    <property type="match status" value="1"/>
</dbReference>